<dbReference type="EC" id="2.7.13.3" evidence="2"/>
<dbReference type="Gene3D" id="3.30.565.10">
    <property type="entry name" value="Histidine kinase-like ATPase, C-terminal domain"/>
    <property type="match status" value="1"/>
</dbReference>
<reference evidence="16" key="1">
    <citation type="journal article" date="2020" name="Int. J. Syst. Evol. Microbiol.">
        <title>Aquipluma nitroreducens gen. nov. sp. nov., a novel facultatively anaerobic bacterium isolated from a freshwater lake.</title>
        <authorList>
            <person name="Watanabe M."/>
            <person name="Kojima H."/>
            <person name="Fukui M."/>
        </authorList>
    </citation>
    <scope>NUCLEOTIDE SEQUENCE</scope>
    <source>
        <strain evidence="16">MeG22</strain>
    </source>
</reference>
<dbReference type="Gene3D" id="2.30.30.40">
    <property type="entry name" value="SH3 Domains"/>
    <property type="match status" value="1"/>
</dbReference>
<dbReference type="PANTHER" id="PTHR43395">
    <property type="entry name" value="SENSOR HISTIDINE KINASE CHEA"/>
    <property type="match status" value="1"/>
</dbReference>
<dbReference type="SUPFAM" id="SSF55874">
    <property type="entry name" value="ATPase domain of HSP90 chaperone/DNA topoisomerase II/histidine kinase"/>
    <property type="match status" value="1"/>
</dbReference>
<dbReference type="AlphaFoldDB" id="A0A5K7S322"/>
<keyword evidence="17" id="KW-1185">Reference proteome</keyword>
<evidence type="ECO:0000256" key="12">
    <source>
        <dbReference type="PROSITE-ProRule" id="PRU00110"/>
    </source>
</evidence>
<sequence length="686" mass="77123">MNSFVEKFKVEVSEYFERLESGLLQLEQDPENLLIIGEIFRIMHTMKGSGGMFGFDLLSDVTHDLESLFEIFRSKEKIVDSEVISFTLNAIDGLKQLMVEDPTDENRLLASKLKSDTQLRITRFSQTQLNSEIGILPGNSAENSVEAKQITYYISFVPDENILINGTNPLYLIDELNALGECNIQVSFDRLPPLAEIDPLKCYISWYLFISTSESIDTLQDVFIFVANNALITIQKVANENVIHKEVVLAAFLNAQINEEPWTLPESDLQESKASNDVDRTEEKEIAGVLLKSSTEVSKNTGFTQTTVDSIRVDSSKIDLYMNLVSEFLTAQSRLEQISLSLKNPELELVTETFEKLNKQLRDNAFDMSLIPIESLTIRLKRLVHDLSKSLDKEVVLVTEGLEAELDKNIIEKLIEPLLHIIRNSMDHGIESKNERLSKQKDLIGTISVKASTIGSYVQIEIEDDGNGLSVDQIREKAIASGLISNQENLTDEEVCQLIFEPGFSTSESINSLSGRGTGMDVVRNSVQAMRGFVELVSERDQFTRFIIKLPLSLSIIDGLLIRIGDSYYIIPSSLVSKLHLIRSELLKKETRRVIELDGLQIPYLNLHEEFDGDGKVPEEQFMVVVFYGNHFFGLVVDEVIREYQAAIKPLGRMPKSQDMFSGASILGSGELALVIDTNKLIQENS</sequence>
<keyword evidence="7" id="KW-0547">Nucleotide-binding</keyword>
<proteinExistence type="predicted"/>
<dbReference type="InterPro" id="IPR008207">
    <property type="entry name" value="Sig_transdc_His_kin_Hpt_dom"/>
</dbReference>
<keyword evidence="8 16" id="KW-0418">Kinase</keyword>
<dbReference type="RefSeq" id="WP_318349013.1">
    <property type="nucleotide sequence ID" value="NZ_AP018694.1"/>
</dbReference>
<keyword evidence="6" id="KW-0808">Transferase</keyword>
<dbReference type="SMART" id="SM00260">
    <property type="entry name" value="CheW"/>
    <property type="match status" value="1"/>
</dbReference>
<evidence type="ECO:0000259" key="13">
    <source>
        <dbReference type="PROSITE" id="PS50109"/>
    </source>
</evidence>
<dbReference type="InterPro" id="IPR051315">
    <property type="entry name" value="Bact_Chemotaxis_CheA"/>
</dbReference>
<dbReference type="CDD" id="cd00088">
    <property type="entry name" value="HPT"/>
    <property type="match status" value="1"/>
</dbReference>
<comment type="catalytic activity">
    <reaction evidence="1">
        <text>ATP + protein L-histidine = ADP + protein N-phospho-L-histidine.</text>
        <dbReference type="EC" id="2.7.13.3"/>
    </reaction>
</comment>
<dbReference type="FunFam" id="3.30.565.10:FF:000016">
    <property type="entry name" value="Chemotaxis protein CheA, putative"/>
    <property type="match status" value="1"/>
</dbReference>
<evidence type="ECO:0000313" key="16">
    <source>
        <dbReference type="EMBL" id="BBE15896.1"/>
    </source>
</evidence>
<dbReference type="SMART" id="SM00387">
    <property type="entry name" value="HATPase_c"/>
    <property type="match status" value="1"/>
</dbReference>
<accession>A0A5K7S322</accession>
<dbReference type="EMBL" id="AP018694">
    <property type="protein sequence ID" value="BBE15896.1"/>
    <property type="molecule type" value="Genomic_DNA"/>
</dbReference>
<evidence type="ECO:0000256" key="5">
    <source>
        <dbReference type="ARBA" id="ARBA00022553"/>
    </source>
</evidence>
<dbReference type="GO" id="GO:0000155">
    <property type="term" value="F:phosphorelay sensor kinase activity"/>
    <property type="evidence" value="ECO:0007669"/>
    <property type="project" value="InterPro"/>
</dbReference>
<dbReference type="Pfam" id="PF02518">
    <property type="entry name" value="HATPase_c"/>
    <property type="match status" value="1"/>
</dbReference>
<dbReference type="PANTHER" id="PTHR43395:SF10">
    <property type="entry name" value="CHEMOTAXIS PROTEIN CHEA"/>
    <property type="match status" value="1"/>
</dbReference>
<dbReference type="Gene3D" id="1.10.287.560">
    <property type="entry name" value="Histidine kinase CheA-like, homodimeric domain"/>
    <property type="match status" value="1"/>
</dbReference>
<evidence type="ECO:0000256" key="6">
    <source>
        <dbReference type="ARBA" id="ARBA00022679"/>
    </source>
</evidence>
<dbReference type="InterPro" id="IPR004358">
    <property type="entry name" value="Sig_transdc_His_kin-like_C"/>
</dbReference>
<evidence type="ECO:0000256" key="7">
    <source>
        <dbReference type="ARBA" id="ARBA00022741"/>
    </source>
</evidence>
<dbReference type="SMART" id="SM00073">
    <property type="entry name" value="HPT"/>
    <property type="match status" value="1"/>
</dbReference>
<evidence type="ECO:0000256" key="9">
    <source>
        <dbReference type="ARBA" id="ARBA00022840"/>
    </source>
</evidence>
<dbReference type="PROSITE" id="PS50851">
    <property type="entry name" value="CHEW"/>
    <property type="match status" value="1"/>
</dbReference>
<dbReference type="PROSITE" id="PS50894">
    <property type="entry name" value="HPT"/>
    <property type="match status" value="1"/>
</dbReference>
<evidence type="ECO:0000256" key="8">
    <source>
        <dbReference type="ARBA" id="ARBA00022777"/>
    </source>
</evidence>
<dbReference type="SUPFAM" id="SSF47226">
    <property type="entry name" value="Histidine-containing phosphotransfer domain, HPT domain"/>
    <property type="match status" value="1"/>
</dbReference>
<evidence type="ECO:0000256" key="10">
    <source>
        <dbReference type="ARBA" id="ARBA00023012"/>
    </source>
</evidence>
<dbReference type="GO" id="GO:0005737">
    <property type="term" value="C:cytoplasm"/>
    <property type="evidence" value="ECO:0007669"/>
    <property type="project" value="InterPro"/>
</dbReference>
<dbReference type="Proteomes" id="UP001193389">
    <property type="component" value="Chromosome"/>
</dbReference>
<dbReference type="InterPro" id="IPR036061">
    <property type="entry name" value="CheW-like_dom_sf"/>
</dbReference>
<evidence type="ECO:0000256" key="1">
    <source>
        <dbReference type="ARBA" id="ARBA00000085"/>
    </source>
</evidence>
<dbReference type="Pfam" id="PF02895">
    <property type="entry name" value="H-kinase_dim"/>
    <property type="match status" value="1"/>
</dbReference>
<keyword evidence="10" id="KW-0902">Two-component regulatory system</keyword>
<dbReference type="InterPro" id="IPR004105">
    <property type="entry name" value="CheA-like_dim"/>
</dbReference>
<comment type="function">
    <text evidence="11">Involved in the transmission of sensory signals from the chemoreceptors to the flagellar motors. CheA is autophosphorylated; it can transfer its phosphate group to either CheB or CheY.</text>
</comment>
<dbReference type="Pfam" id="PF01584">
    <property type="entry name" value="CheW"/>
    <property type="match status" value="1"/>
</dbReference>
<dbReference type="SUPFAM" id="SSF50341">
    <property type="entry name" value="CheW-like"/>
    <property type="match status" value="1"/>
</dbReference>
<dbReference type="InterPro" id="IPR005467">
    <property type="entry name" value="His_kinase_dom"/>
</dbReference>
<feature type="domain" description="HPt" evidence="15">
    <location>
        <begin position="1"/>
        <end position="101"/>
    </location>
</feature>
<dbReference type="InterPro" id="IPR002545">
    <property type="entry name" value="CheW-lke_dom"/>
</dbReference>
<feature type="modified residue" description="Phosphohistidine" evidence="12">
    <location>
        <position position="44"/>
    </location>
</feature>
<evidence type="ECO:0000259" key="15">
    <source>
        <dbReference type="PROSITE" id="PS50894"/>
    </source>
</evidence>
<dbReference type="InterPro" id="IPR003594">
    <property type="entry name" value="HATPase_dom"/>
</dbReference>
<dbReference type="Pfam" id="PF01627">
    <property type="entry name" value="Hpt"/>
    <property type="match status" value="1"/>
</dbReference>
<feature type="domain" description="Histidine kinase" evidence="13">
    <location>
        <begin position="306"/>
        <end position="554"/>
    </location>
</feature>
<dbReference type="SUPFAM" id="SSF47384">
    <property type="entry name" value="Homodimeric domain of signal transducing histidine kinase"/>
    <property type="match status" value="1"/>
</dbReference>
<evidence type="ECO:0000256" key="4">
    <source>
        <dbReference type="ARBA" id="ARBA00022500"/>
    </source>
</evidence>
<dbReference type="GO" id="GO:0006935">
    <property type="term" value="P:chemotaxis"/>
    <property type="evidence" value="ECO:0007669"/>
    <property type="project" value="UniProtKB-KW"/>
</dbReference>
<keyword evidence="9" id="KW-0067">ATP-binding</keyword>
<dbReference type="PRINTS" id="PR00344">
    <property type="entry name" value="BCTRLSENSOR"/>
</dbReference>
<dbReference type="InterPro" id="IPR037006">
    <property type="entry name" value="CheA-like_homodim_sf"/>
</dbReference>
<evidence type="ECO:0000313" key="17">
    <source>
        <dbReference type="Proteomes" id="UP001193389"/>
    </source>
</evidence>
<feature type="domain" description="CheW-like" evidence="14">
    <location>
        <begin position="556"/>
        <end position="686"/>
    </location>
</feature>
<dbReference type="KEGG" id="anf:AQPE_0032"/>
<gene>
    <name evidence="16" type="ORF">AQPE_0032</name>
</gene>
<dbReference type="InterPro" id="IPR036097">
    <property type="entry name" value="HisK_dim/P_sf"/>
</dbReference>
<dbReference type="SMART" id="SM01231">
    <property type="entry name" value="H-kinase_dim"/>
    <property type="match status" value="1"/>
</dbReference>
<evidence type="ECO:0000256" key="11">
    <source>
        <dbReference type="ARBA" id="ARBA00035100"/>
    </source>
</evidence>
<protein>
    <recommendedName>
        <fullName evidence="3">Chemotaxis protein CheA</fullName>
        <ecNumber evidence="2">2.7.13.3</ecNumber>
    </recommendedName>
</protein>
<keyword evidence="4" id="KW-0145">Chemotaxis</keyword>
<keyword evidence="5 12" id="KW-0597">Phosphoprotein</keyword>
<evidence type="ECO:0000259" key="14">
    <source>
        <dbReference type="PROSITE" id="PS50851"/>
    </source>
</evidence>
<name>A0A5K7S322_9BACT</name>
<dbReference type="InterPro" id="IPR036641">
    <property type="entry name" value="HPT_dom_sf"/>
</dbReference>
<dbReference type="GO" id="GO:0005524">
    <property type="term" value="F:ATP binding"/>
    <property type="evidence" value="ECO:0007669"/>
    <property type="project" value="UniProtKB-KW"/>
</dbReference>
<dbReference type="InterPro" id="IPR036890">
    <property type="entry name" value="HATPase_C_sf"/>
</dbReference>
<evidence type="ECO:0000256" key="2">
    <source>
        <dbReference type="ARBA" id="ARBA00012438"/>
    </source>
</evidence>
<organism evidence="16 17">
    <name type="scientific">Aquipluma nitroreducens</name>
    <dbReference type="NCBI Taxonomy" id="2010828"/>
    <lineage>
        <taxon>Bacteria</taxon>
        <taxon>Pseudomonadati</taxon>
        <taxon>Bacteroidota</taxon>
        <taxon>Bacteroidia</taxon>
        <taxon>Marinilabiliales</taxon>
        <taxon>Prolixibacteraceae</taxon>
        <taxon>Aquipluma</taxon>
    </lineage>
</organism>
<evidence type="ECO:0000256" key="3">
    <source>
        <dbReference type="ARBA" id="ARBA00021495"/>
    </source>
</evidence>
<dbReference type="PROSITE" id="PS50109">
    <property type="entry name" value="HIS_KIN"/>
    <property type="match status" value="1"/>
</dbReference>
<dbReference type="Gene3D" id="1.20.120.160">
    <property type="entry name" value="HPT domain"/>
    <property type="match status" value="1"/>
</dbReference>